<proteinExistence type="predicted"/>
<dbReference type="InterPro" id="IPR011991">
    <property type="entry name" value="ArsR-like_HTH"/>
</dbReference>
<reference evidence="2 3" key="1">
    <citation type="submission" date="2021-01" db="EMBL/GenBank/DDBJ databases">
        <title>Brevundimonas vitis sp. nov., an bacterium isolated from grape (Vitis vinifera).</title>
        <authorList>
            <person name="Jiang L."/>
            <person name="Lee J."/>
        </authorList>
    </citation>
    <scope>NUCLEOTIDE SEQUENCE [LARGE SCALE GENOMIC DNA]</scope>
    <source>
        <strain evidence="2 3">GRTSA-9</strain>
    </source>
</reference>
<evidence type="ECO:0000313" key="3">
    <source>
        <dbReference type="Proteomes" id="UP000595448"/>
    </source>
</evidence>
<dbReference type="CDD" id="cd00090">
    <property type="entry name" value="HTH_ARSR"/>
    <property type="match status" value="1"/>
</dbReference>
<dbReference type="EMBL" id="CP067977">
    <property type="protein sequence ID" value="QQQ19871.1"/>
    <property type="molecule type" value="Genomic_DNA"/>
</dbReference>
<dbReference type="PANTHER" id="PTHR38600">
    <property type="entry name" value="TRANSCRIPTIONAL REGULATORY PROTEIN"/>
    <property type="match status" value="1"/>
</dbReference>
<dbReference type="InterPro" id="IPR036388">
    <property type="entry name" value="WH-like_DNA-bd_sf"/>
</dbReference>
<dbReference type="InterPro" id="IPR036390">
    <property type="entry name" value="WH_DNA-bd_sf"/>
</dbReference>
<gene>
    <name evidence="2" type="ORF">JIP62_07235</name>
</gene>
<accession>A0ABX7BQL8</accession>
<keyword evidence="3" id="KW-1185">Reference proteome</keyword>
<organism evidence="2 3">
    <name type="scientific">Brevundimonas vitisensis</name>
    <dbReference type="NCBI Taxonomy" id="2800818"/>
    <lineage>
        <taxon>Bacteria</taxon>
        <taxon>Pseudomonadati</taxon>
        <taxon>Pseudomonadota</taxon>
        <taxon>Alphaproteobacteria</taxon>
        <taxon>Caulobacterales</taxon>
        <taxon>Caulobacteraceae</taxon>
        <taxon>Brevundimonas</taxon>
    </lineage>
</organism>
<dbReference type="Proteomes" id="UP000595448">
    <property type="component" value="Chromosome"/>
</dbReference>
<dbReference type="RefSeq" id="WP_201104332.1">
    <property type="nucleotide sequence ID" value="NZ_CP067977.1"/>
</dbReference>
<dbReference type="InterPro" id="IPR001845">
    <property type="entry name" value="HTH_ArsR_DNA-bd_dom"/>
</dbReference>
<name>A0ABX7BQL8_9CAUL</name>
<dbReference type="SUPFAM" id="SSF46785">
    <property type="entry name" value="Winged helix' DNA-binding domain"/>
    <property type="match status" value="1"/>
</dbReference>
<dbReference type="Pfam" id="PF12840">
    <property type="entry name" value="HTH_20"/>
    <property type="match status" value="1"/>
</dbReference>
<protein>
    <submittedName>
        <fullName evidence="2">Helix-turn-helix transcriptional regulator</fullName>
    </submittedName>
</protein>
<evidence type="ECO:0000313" key="2">
    <source>
        <dbReference type="EMBL" id="QQQ19871.1"/>
    </source>
</evidence>
<feature type="domain" description="HTH arsR-type" evidence="1">
    <location>
        <begin position="9"/>
        <end position="84"/>
    </location>
</feature>
<sequence>MSNGDDLDAVFKALANPARRRLLDAMKDGPRTTGQLCEAEPSLDRCTVMLHLKTLETADLIIVRRDGRERWNHLNAEPIKAVHDRWLAPYTRGAVAMLADLKARVDLAGQD</sequence>
<dbReference type="Gene3D" id="1.10.10.10">
    <property type="entry name" value="Winged helix-like DNA-binding domain superfamily/Winged helix DNA-binding domain"/>
    <property type="match status" value="1"/>
</dbReference>
<dbReference type="PANTHER" id="PTHR38600:SF1">
    <property type="entry name" value="TRANSCRIPTIONAL REGULATORY PROTEIN"/>
    <property type="match status" value="1"/>
</dbReference>
<evidence type="ECO:0000259" key="1">
    <source>
        <dbReference type="SMART" id="SM00418"/>
    </source>
</evidence>
<dbReference type="SMART" id="SM00418">
    <property type="entry name" value="HTH_ARSR"/>
    <property type="match status" value="1"/>
</dbReference>